<evidence type="ECO:0000256" key="2">
    <source>
        <dbReference type="ARBA" id="ARBA00022741"/>
    </source>
</evidence>
<evidence type="ECO:0000256" key="3">
    <source>
        <dbReference type="ARBA" id="ARBA00022840"/>
    </source>
</evidence>
<dbReference type="CDD" id="cd03219">
    <property type="entry name" value="ABC_Mj1267_LivG_branched"/>
    <property type="match status" value="1"/>
</dbReference>
<proteinExistence type="predicted"/>
<dbReference type="PANTHER" id="PTHR45772">
    <property type="entry name" value="CONSERVED COMPONENT OF ABC TRANSPORTER FOR NATURAL AMINO ACIDS-RELATED"/>
    <property type="match status" value="1"/>
</dbReference>
<dbReference type="GO" id="GO:0005886">
    <property type="term" value="C:plasma membrane"/>
    <property type="evidence" value="ECO:0007669"/>
    <property type="project" value="TreeGrafter"/>
</dbReference>
<dbReference type="OrthoDB" id="9806149at2"/>
<dbReference type="InterPro" id="IPR051120">
    <property type="entry name" value="ABC_AA/LPS_Transport"/>
</dbReference>
<dbReference type="GO" id="GO:0005524">
    <property type="term" value="F:ATP binding"/>
    <property type="evidence" value="ECO:0007669"/>
    <property type="project" value="UniProtKB-KW"/>
</dbReference>
<dbReference type="AlphaFoldDB" id="A0A2R8ABE3"/>
<dbReference type="InterPro" id="IPR027417">
    <property type="entry name" value="P-loop_NTPase"/>
</dbReference>
<evidence type="ECO:0000256" key="1">
    <source>
        <dbReference type="ARBA" id="ARBA00022448"/>
    </source>
</evidence>
<dbReference type="Gene3D" id="3.40.50.300">
    <property type="entry name" value="P-loop containing nucleotide triphosphate hydrolases"/>
    <property type="match status" value="1"/>
</dbReference>
<dbReference type="PROSITE" id="PS50893">
    <property type="entry name" value="ABC_TRANSPORTER_2"/>
    <property type="match status" value="1"/>
</dbReference>
<dbReference type="Proteomes" id="UP000244932">
    <property type="component" value="Unassembled WGS sequence"/>
</dbReference>
<dbReference type="GO" id="GO:0016887">
    <property type="term" value="F:ATP hydrolysis activity"/>
    <property type="evidence" value="ECO:0007669"/>
    <property type="project" value="InterPro"/>
</dbReference>
<dbReference type="Pfam" id="PF00005">
    <property type="entry name" value="ABC_tran"/>
    <property type="match status" value="1"/>
</dbReference>
<evidence type="ECO:0000313" key="6">
    <source>
        <dbReference type="Proteomes" id="UP000244932"/>
    </source>
</evidence>
<organism evidence="5 6">
    <name type="scientific">Pontivivens insulae</name>
    <dbReference type="NCBI Taxonomy" id="1639689"/>
    <lineage>
        <taxon>Bacteria</taxon>
        <taxon>Pseudomonadati</taxon>
        <taxon>Pseudomonadota</taxon>
        <taxon>Alphaproteobacteria</taxon>
        <taxon>Rhodobacterales</taxon>
        <taxon>Paracoccaceae</taxon>
        <taxon>Pontivivens</taxon>
    </lineage>
</organism>
<dbReference type="SUPFAM" id="SSF52540">
    <property type="entry name" value="P-loop containing nucleoside triphosphate hydrolases"/>
    <property type="match status" value="1"/>
</dbReference>
<dbReference type="InterPro" id="IPR003593">
    <property type="entry name" value="AAA+_ATPase"/>
</dbReference>
<dbReference type="SMART" id="SM00382">
    <property type="entry name" value="AAA"/>
    <property type="match status" value="1"/>
</dbReference>
<evidence type="ECO:0000259" key="4">
    <source>
        <dbReference type="PROSITE" id="PS50893"/>
    </source>
</evidence>
<reference evidence="5 6" key="1">
    <citation type="submission" date="2018-03" db="EMBL/GenBank/DDBJ databases">
        <authorList>
            <person name="Keele B.F."/>
        </authorList>
    </citation>
    <scope>NUCLEOTIDE SEQUENCE [LARGE SCALE GENOMIC DNA]</scope>
    <source>
        <strain evidence="5 6">CeCT 8812</strain>
    </source>
</reference>
<sequence>MSLLSVTDLAIHFGGVKAVDGVSFDVEEGEVFTIVGPNGAGKSTIFNLISRFYQPTHGKILFAGEDITQTPAHHIAELGIARTFQNIELFDHSTVLQNLLVGGHTKRRASWVEDVLHLPRSRNNEREARRAVEEVIDFLDLAAYRDKMIAGLPYGVRKVVEIARALASDPKLILLDEPASGLSVEETADMAFWIEDMQKDLGLTVLMVEHDMSLVSAVSDRVLAVAEGKPLSMGTSAEVQSDPKVIEAYLGTAA</sequence>
<keyword evidence="6" id="KW-1185">Reference proteome</keyword>
<dbReference type="Pfam" id="PF12399">
    <property type="entry name" value="BCA_ABC_TP_C"/>
    <property type="match status" value="1"/>
</dbReference>
<gene>
    <name evidence="5" type="primary">lptB_4</name>
    <name evidence="5" type="ORF">POI8812_01876</name>
</gene>
<keyword evidence="5" id="KW-0378">Hydrolase</keyword>
<protein>
    <submittedName>
        <fullName evidence="5">Lipopolysaccharide export system ATP-binding protein LptB</fullName>
        <ecNumber evidence="5">3.6.3.-</ecNumber>
    </submittedName>
</protein>
<feature type="domain" description="ABC transporter" evidence="4">
    <location>
        <begin position="4"/>
        <end position="252"/>
    </location>
</feature>
<dbReference type="PANTHER" id="PTHR45772:SF1">
    <property type="entry name" value="ABC TRANSPORTER ATP-BINDING PROTEIN"/>
    <property type="match status" value="1"/>
</dbReference>
<keyword evidence="3 5" id="KW-0067">ATP-binding</keyword>
<evidence type="ECO:0000313" key="5">
    <source>
        <dbReference type="EMBL" id="SPF29564.1"/>
    </source>
</evidence>
<dbReference type="RefSeq" id="WP_108782248.1">
    <property type="nucleotide sequence ID" value="NZ_OMKW01000002.1"/>
</dbReference>
<name>A0A2R8ABE3_9RHOB</name>
<accession>A0A2R8ABE3</accession>
<dbReference type="EC" id="3.6.3.-" evidence="5"/>
<dbReference type="EMBL" id="OMKW01000002">
    <property type="protein sequence ID" value="SPF29564.1"/>
    <property type="molecule type" value="Genomic_DNA"/>
</dbReference>
<keyword evidence="1" id="KW-0813">Transport</keyword>
<dbReference type="InterPro" id="IPR032823">
    <property type="entry name" value="BCA_ABC_TP_C"/>
</dbReference>
<keyword evidence="2" id="KW-0547">Nucleotide-binding</keyword>
<dbReference type="InterPro" id="IPR003439">
    <property type="entry name" value="ABC_transporter-like_ATP-bd"/>
</dbReference>
<dbReference type="FunFam" id="3.40.50.300:FF:000421">
    <property type="entry name" value="Branched-chain amino acid ABC transporter ATP-binding protein"/>
    <property type="match status" value="1"/>
</dbReference>